<dbReference type="InterPro" id="IPR001268">
    <property type="entry name" value="NADH_UbQ_OxRdtase_30kDa_su"/>
</dbReference>
<evidence type="ECO:0000256" key="2">
    <source>
        <dbReference type="ARBA" id="ARBA00022448"/>
    </source>
</evidence>
<evidence type="ECO:0000256" key="3">
    <source>
        <dbReference type="ARBA" id="ARBA00023002"/>
    </source>
</evidence>
<dbReference type="InterPro" id="IPR037232">
    <property type="entry name" value="NADH_quin_OxRdtase_su_C/D-like"/>
</dbReference>
<protein>
    <submittedName>
        <fullName evidence="8">Formate hydrogenlyase subunit 5</fullName>
    </submittedName>
</protein>
<comment type="cofactor">
    <cofactor evidence="5">
        <name>Ni(2+)</name>
        <dbReference type="ChEBI" id="CHEBI:49786"/>
    </cofactor>
</comment>
<dbReference type="GO" id="GO:0005886">
    <property type="term" value="C:plasma membrane"/>
    <property type="evidence" value="ECO:0007669"/>
    <property type="project" value="UniProtKB-SubCell"/>
</dbReference>
<dbReference type="InterPro" id="IPR001135">
    <property type="entry name" value="NADH_Q_OxRdtase_suD"/>
</dbReference>
<dbReference type="Proteomes" id="UP001139263">
    <property type="component" value="Unassembled WGS sequence"/>
</dbReference>
<organism evidence="8 9">
    <name type="scientific">Sulfoacidibacillus ferrooxidans</name>
    <dbReference type="NCBI Taxonomy" id="2005001"/>
    <lineage>
        <taxon>Bacteria</taxon>
        <taxon>Bacillati</taxon>
        <taxon>Bacillota</taxon>
        <taxon>Bacilli</taxon>
        <taxon>Bacillales</taxon>
        <taxon>Alicyclobacillaceae</taxon>
        <taxon>Sulfoacidibacillus</taxon>
    </lineage>
</organism>
<dbReference type="SUPFAM" id="SSF143243">
    <property type="entry name" value="Nqo5-like"/>
    <property type="match status" value="1"/>
</dbReference>
<feature type="binding site" evidence="5">
    <location>
        <position position="208"/>
    </location>
    <ligand>
        <name>Ni(2+)</name>
        <dbReference type="ChEBI" id="CHEBI:49786"/>
    </ligand>
</feature>
<evidence type="ECO:0000313" key="8">
    <source>
        <dbReference type="EMBL" id="MCI0182295.1"/>
    </source>
</evidence>
<keyword evidence="5" id="KW-0533">Nickel</keyword>
<evidence type="ECO:0000256" key="4">
    <source>
        <dbReference type="ARBA" id="ARBA00023027"/>
    </source>
</evidence>
<feature type="binding site" evidence="5">
    <location>
        <position position="505"/>
    </location>
    <ligand>
        <name>Fe cation</name>
        <dbReference type="ChEBI" id="CHEBI:24875"/>
    </ligand>
</feature>
<dbReference type="PANTHER" id="PTHR43485">
    <property type="entry name" value="HYDROGENASE-4 COMPONENT G"/>
    <property type="match status" value="1"/>
</dbReference>
<dbReference type="EMBL" id="JALBUF010000001">
    <property type="protein sequence ID" value="MCI0182295.1"/>
    <property type="molecule type" value="Genomic_DNA"/>
</dbReference>
<evidence type="ECO:0000259" key="7">
    <source>
        <dbReference type="Pfam" id="PF00346"/>
    </source>
</evidence>
<keyword evidence="5" id="KW-0460">Magnesium</keyword>
<keyword evidence="9" id="KW-1185">Reference proteome</keyword>
<dbReference type="GO" id="GO:0048038">
    <property type="term" value="F:quinone binding"/>
    <property type="evidence" value="ECO:0007669"/>
    <property type="project" value="InterPro"/>
</dbReference>
<keyword evidence="4" id="KW-0520">NAD</keyword>
<comment type="subcellular location">
    <subcellularLocation>
        <location evidence="1">Cell membrane</location>
        <topology evidence="1">Peripheral membrane protein</topology>
    </subcellularLocation>
</comment>
<feature type="domain" description="NADH-quinone oxidoreductase subunit D" evidence="7">
    <location>
        <begin position="264"/>
        <end position="417"/>
    </location>
</feature>
<dbReference type="Pfam" id="PF00374">
    <property type="entry name" value="NiFeSe_Hases"/>
    <property type="match status" value="1"/>
</dbReference>
<dbReference type="Pfam" id="PF00329">
    <property type="entry name" value="Complex1_30kDa"/>
    <property type="match status" value="1"/>
</dbReference>
<gene>
    <name evidence="8" type="primary">hycE</name>
    <name evidence="8" type="ORF">MM817_00554</name>
</gene>
<dbReference type="GO" id="GO:0016151">
    <property type="term" value="F:nickel cation binding"/>
    <property type="evidence" value="ECO:0007669"/>
    <property type="project" value="InterPro"/>
</dbReference>
<keyword evidence="5" id="KW-0408">Iron</keyword>
<dbReference type="GO" id="GO:0016651">
    <property type="term" value="F:oxidoreductase activity, acting on NAD(P)H"/>
    <property type="evidence" value="ECO:0007669"/>
    <property type="project" value="InterPro"/>
</dbReference>
<dbReference type="AlphaFoldDB" id="A0A9X1V6U8"/>
<dbReference type="Pfam" id="PF00346">
    <property type="entry name" value="Complex1_49kDa"/>
    <property type="match status" value="2"/>
</dbReference>
<dbReference type="InterPro" id="IPR052197">
    <property type="entry name" value="ComplexI_49kDa-like"/>
</dbReference>
<feature type="domain" description="NADH:ubiquinone oxidoreductase 30kDa subunit" evidence="6">
    <location>
        <begin position="9"/>
        <end position="125"/>
    </location>
</feature>
<dbReference type="InterPro" id="IPR029014">
    <property type="entry name" value="NiFe-Hase_large"/>
</dbReference>
<name>A0A9X1V6U8_9BACL</name>
<reference evidence="8" key="1">
    <citation type="submission" date="2022-03" db="EMBL/GenBank/DDBJ databases">
        <title>Draft Genome Sequence of Firmicute Strain S0AB, a Heterotrophic Iron/Sulfur-Oxidizing Extreme Acidophile.</title>
        <authorList>
            <person name="Vergara E."/>
            <person name="Pakostova E."/>
            <person name="Johnson D.B."/>
            <person name="Holmes D.S."/>
        </authorList>
    </citation>
    <scope>NUCLEOTIDE SEQUENCE</scope>
    <source>
        <strain evidence="8">S0AB</strain>
    </source>
</reference>
<evidence type="ECO:0000256" key="5">
    <source>
        <dbReference type="PIRSR" id="PIRSR601501-1"/>
    </source>
</evidence>
<keyword evidence="2" id="KW-0813">Transport</keyword>
<dbReference type="GO" id="GO:0051287">
    <property type="term" value="F:NAD binding"/>
    <property type="evidence" value="ECO:0007669"/>
    <property type="project" value="InterPro"/>
</dbReference>
<proteinExistence type="predicted"/>
<accession>A0A9X1V6U8</accession>
<dbReference type="Gene3D" id="3.30.460.80">
    <property type="entry name" value="NADH:ubiquinone oxidoreductase, 30kDa subunit"/>
    <property type="match status" value="1"/>
</dbReference>
<sequence length="508" mass="56592">MALAITEMVVEHRDLIDTCKKYLEAGFRLLTMVGTDEREESGQYVLRYYFAHDIDSTIMLLMVNIPEHDPTYPSVSAVVSAAQWYEREVYDLLGIEPLGHPDVRPLVLHGQRLSVYPLRRDYTIDQPLPEVIRDIRAPELKEGQFIVPVGPIHAGVIEPGHFRFLVEGENVESLDAQLFYTHRGLEKKAEGMRVDEAMTLVEQTCGVCSVSHALAYAQAVETLAQIEIPSLAKWTRTLLAEMERLYNHVGDIGNLCAGIGFSFGTMQGARLKEQLQQLNDDVTGHRYLRGMVVVGGVAKAINHALLERIDVTVSAVVQEVGVITSVMLSDEIVCDRLLQTGMLHRDIVEKLSVVGPAARASGVRRDVRLNFPYAAYGELLWSVPVFHAGDVMARLQQRIAEVTESAKLIEQIIARLFSFGNNPVSIAWVKKLPPIQPGSYTIGMSESARGENVHFVMIGVNQQIARLRIRSASYANWPAVPYAVPGNIIPDFPLINKSFELCYACCDR</sequence>
<dbReference type="Gene3D" id="1.10.645.10">
    <property type="entry name" value="Cytochrome-c3 Hydrogenase, chain B"/>
    <property type="match status" value="1"/>
</dbReference>
<comment type="caution">
    <text evidence="8">The sequence shown here is derived from an EMBL/GenBank/DDBJ whole genome shotgun (WGS) entry which is preliminary data.</text>
</comment>
<dbReference type="PANTHER" id="PTHR43485:SF1">
    <property type="entry name" value="FORMATE HYDROGENLYASE SUBUNIT 5-RELATED"/>
    <property type="match status" value="1"/>
</dbReference>
<feature type="binding site" evidence="5">
    <location>
        <position position="208"/>
    </location>
    <ligand>
        <name>Fe cation</name>
        <dbReference type="ChEBI" id="CHEBI:24875"/>
    </ligand>
</feature>
<keyword evidence="5" id="KW-0479">Metal-binding</keyword>
<dbReference type="InterPro" id="IPR020396">
    <property type="entry name" value="NADH_UbQ_OxRdtase_CS"/>
</dbReference>
<dbReference type="SUPFAM" id="SSF56762">
    <property type="entry name" value="HydB/Nqo4-like"/>
    <property type="match status" value="1"/>
</dbReference>
<feature type="binding site" evidence="5">
    <location>
        <position position="205"/>
    </location>
    <ligand>
        <name>Ni(2+)</name>
        <dbReference type="ChEBI" id="CHEBI:49786"/>
    </ligand>
</feature>
<comment type="cofactor">
    <cofactor evidence="5">
        <name>Fe cation</name>
        <dbReference type="ChEBI" id="CHEBI:24875"/>
    </cofactor>
</comment>
<feature type="binding site" evidence="5">
    <location>
        <position position="502"/>
    </location>
    <ligand>
        <name>Ni(2+)</name>
        <dbReference type="ChEBI" id="CHEBI:49786"/>
    </ligand>
</feature>
<evidence type="ECO:0000313" key="9">
    <source>
        <dbReference type="Proteomes" id="UP001139263"/>
    </source>
</evidence>
<feature type="binding site" evidence="5">
    <location>
        <position position="186"/>
    </location>
    <ligand>
        <name>Mg(2+)</name>
        <dbReference type="ChEBI" id="CHEBI:18420"/>
    </ligand>
</feature>
<evidence type="ECO:0000256" key="1">
    <source>
        <dbReference type="ARBA" id="ARBA00004202"/>
    </source>
</evidence>
<feature type="domain" description="NADH-quinone oxidoreductase subunit D" evidence="7">
    <location>
        <begin position="440"/>
        <end position="508"/>
    </location>
</feature>
<evidence type="ECO:0000259" key="6">
    <source>
        <dbReference type="Pfam" id="PF00329"/>
    </source>
</evidence>
<dbReference type="GO" id="GO:0008137">
    <property type="term" value="F:NADH dehydrogenase (ubiquinone) activity"/>
    <property type="evidence" value="ECO:0007669"/>
    <property type="project" value="InterPro"/>
</dbReference>
<keyword evidence="3" id="KW-0560">Oxidoreductase</keyword>
<dbReference type="RefSeq" id="WP_241711899.1">
    <property type="nucleotide sequence ID" value="NZ_JALBUF010000001.1"/>
</dbReference>
<dbReference type="PROSITE" id="PS00542">
    <property type="entry name" value="COMPLEX1_30K"/>
    <property type="match status" value="1"/>
</dbReference>
<feature type="binding site" evidence="5">
    <location>
        <position position="469"/>
    </location>
    <ligand>
        <name>Mg(2+)</name>
        <dbReference type="ChEBI" id="CHEBI:18420"/>
    </ligand>
</feature>
<dbReference type="InterPro" id="IPR001501">
    <property type="entry name" value="Ni-dep_hyd_lsu"/>
</dbReference>